<evidence type="ECO:0000256" key="2">
    <source>
        <dbReference type="ARBA" id="ARBA00005904"/>
    </source>
</evidence>
<evidence type="ECO:0000256" key="3">
    <source>
        <dbReference type="ARBA" id="ARBA00023242"/>
    </source>
</evidence>
<comment type="subcellular location">
    <subcellularLocation>
        <location evidence="1">Nucleus</location>
    </subcellularLocation>
</comment>
<feature type="region of interest" description="Disordered" evidence="5">
    <location>
        <begin position="93"/>
        <end position="118"/>
    </location>
</feature>
<feature type="coiled-coil region" evidence="4">
    <location>
        <begin position="118"/>
        <end position="145"/>
    </location>
</feature>
<keyword evidence="4" id="KW-0175">Coiled coil</keyword>
<dbReference type="PANTHER" id="PTHR14369">
    <property type="entry name" value="SURFEIT LOCUS PROTEIN 6"/>
    <property type="match status" value="1"/>
</dbReference>
<feature type="domain" description="Ribosomal RNA-processing protein 14/surfeit locus protein 6 C-terminal" evidence="6">
    <location>
        <begin position="150"/>
        <end position="341"/>
    </location>
</feature>
<feature type="compositionally biased region" description="Basic and acidic residues" evidence="5">
    <location>
        <begin position="187"/>
        <end position="207"/>
    </location>
</feature>
<dbReference type="InterPro" id="IPR029188">
    <property type="entry name" value="Rrp14_N"/>
</dbReference>
<dbReference type="OrthoDB" id="444809at2759"/>
<evidence type="ECO:0000256" key="1">
    <source>
        <dbReference type="ARBA" id="ARBA00004123"/>
    </source>
</evidence>
<dbReference type="Proteomes" id="UP000887013">
    <property type="component" value="Unassembled WGS sequence"/>
</dbReference>
<keyword evidence="9" id="KW-1185">Reference proteome</keyword>
<reference evidence="8" key="1">
    <citation type="submission" date="2020-08" db="EMBL/GenBank/DDBJ databases">
        <title>Multicomponent nature underlies the extraordinary mechanical properties of spider dragline silk.</title>
        <authorList>
            <person name="Kono N."/>
            <person name="Nakamura H."/>
            <person name="Mori M."/>
            <person name="Yoshida Y."/>
            <person name="Ohtoshi R."/>
            <person name="Malay A.D."/>
            <person name="Moran D.A.P."/>
            <person name="Tomita M."/>
            <person name="Numata K."/>
            <person name="Arakawa K."/>
        </authorList>
    </citation>
    <scope>NUCLEOTIDE SEQUENCE</scope>
</reference>
<dbReference type="Pfam" id="PF15459">
    <property type="entry name" value="RRP14"/>
    <property type="match status" value="1"/>
</dbReference>
<evidence type="ECO:0000313" key="8">
    <source>
        <dbReference type="EMBL" id="GFU33057.1"/>
    </source>
</evidence>
<name>A0A8X6UL28_NEPPI</name>
<feature type="compositionally biased region" description="Basic residues" evidence="5">
    <location>
        <begin position="327"/>
        <end position="354"/>
    </location>
</feature>
<evidence type="ECO:0000259" key="7">
    <source>
        <dbReference type="Pfam" id="PF15459"/>
    </source>
</evidence>
<dbReference type="PANTHER" id="PTHR14369:SF0">
    <property type="entry name" value="SURFEIT LOCUS PROTEIN 6"/>
    <property type="match status" value="1"/>
</dbReference>
<dbReference type="InterPro" id="IPR007019">
    <property type="entry name" value="SURF6"/>
</dbReference>
<dbReference type="GO" id="GO:0003677">
    <property type="term" value="F:DNA binding"/>
    <property type="evidence" value="ECO:0007669"/>
    <property type="project" value="TreeGrafter"/>
</dbReference>
<dbReference type="AlphaFoldDB" id="A0A8X6UL28"/>
<dbReference type="InterPro" id="IPR029190">
    <property type="entry name" value="Rrp14/SURF6_C"/>
</dbReference>
<evidence type="ECO:0000256" key="4">
    <source>
        <dbReference type="SAM" id="Coils"/>
    </source>
</evidence>
<feature type="compositionally biased region" description="Basic residues" evidence="5">
    <location>
        <begin position="98"/>
        <end position="107"/>
    </location>
</feature>
<feature type="domain" description="Ribosomal RNA-processing protein 14 N-terminal" evidence="7">
    <location>
        <begin position="16"/>
        <end position="81"/>
    </location>
</feature>
<evidence type="ECO:0000259" key="6">
    <source>
        <dbReference type="Pfam" id="PF04935"/>
    </source>
</evidence>
<feature type="compositionally biased region" description="Polar residues" evidence="5">
    <location>
        <begin position="173"/>
        <end position="186"/>
    </location>
</feature>
<comment type="caution">
    <text evidence="8">The sequence shown here is derived from an EMBL/GenBank/DDBJ whole genome shotgun (WGS) entry which is preliminary data.</text>
</comment>
<comment type="similarity">
    <text evidence="2">Belongs to the SURF6 family.</text>
</comment>
<sequence length="354" mass="41728">MAAITGEKSELYIDLVEENEYLLQLVNYIPTKIYFDQDVQKRIKSEKHLTMDRKAESLKRSLWDRTELSARNKHKRARLDPLFNKSVSQIHEELSNKKEKRKKKQKGSLRPLSSSTRAANIEELQKRLQEKISELQAKRKCCQNNDPLKKKLKTKEKKLKHKKAILPQVNEVEMQTKTLSKKNPNQSEEKPKFKKEGKSEEKPKFNKEGKIIYGKLDFSADGSEEKKKSEFSGKKYKKLLKKVEQKNEKIEKLKQEDAGKAAIVEEKEKWKKAILKAENVKVKDDPKLLMKSMKKEEKIKKKKAKAWKERTEHTEAMKKARQEKRTKNIQKRKKDKLEHKIKRAKKKGRVIPGF</sequence>
<evidence type="ECO:0000256" key="5">
    <source>
        <dbReference type="SAM" id="MobiDB-lite"/>
    </source>
</evidence>
<dbReference type="Pfam" id="PF04935">
    <property type="entry name" value="SURF6"/>
    <property type="match status" value="1"/>
</dbReference>
<keyword evidence="3" id="KW-0539">Nucleus</keyword>
<evidence type="ECO:0000313" key="9">
    <source>
        <dbReference type="Proteomes" id="UP000887013"/>
    </source>
</evidence>
<gene>
    <name evidence="8" type="ORF">NPIL_512131</name>
</gene>
<dbReference type="GO" id="GO:0042273">
    <property type="term" value="P:ribosomal large subunit biogenesis"/>
    <property type="evidence" value="ECO:0007669"/>
    <property type="project" value="TreeGrafter"/>
</dbReference>
<accession>A0A8X6UL28</accession>
<proteinExistence type="inferred from homology"/>
<dbReference type="EMBL" id="BMAW01034015">
    <property type="protein sequence ID" value="GFU33057.1"/>
    <property type="molecule type" value="Genomic_DNA"/>
</dbReference>
<dbReference type="GO" id="GO:0042274">
    <property type="term" value="P:ribosomal small subunit biogenesis"/>
    <property type="evidence" value="ECO:0007669"/>
    <property type="project" value="TreeGrafter"/>
</dbReference>
<feature type="region of interest" description="Disordered" evidence="5">
    <location>
        <begin position="171"/>
        <end position="207"/>
    </location>
</feature>
<organism evidence="8 9">
    <name type="scientific">Nephila pilipes</name>
    <name type="common">Giant wood spider</name>
    <name type="synonym">Nephila maculata</name>
    <dbReference type="NCBI Taxonomy" id="299642"/>
    <lineage>
        <taxon>Eukaryota</taxon>
        <taxon>Metazoa</taxon>
        <taxon>Ecdysozoa</taxon>
        <taxon>Arthropoda</taxon>
        <taxon>Chelicerata</taxon>
        <taxon>Arachnida</taxon>
        <taxon>Araneae</taxon>
        <taxon>Araneomorphae</taxon>
        <taxon>Entelegynae</taxon>
        <taxon>Araneoidea</taxon>
        <taxon>Nephilidae</taxon>
        <taxon>Nephila</taxon>
    </lineage>
</organism>
<feature type="compositionally biased region" description="Basic and acidic residues" evidence="5">
    <location>
        <begin position="306"/>
        <end position="326"/>
    </location>
</feature>
<protein>
    <submittedName>
        <fullName evidence="8">Surfeit locus protein 6-like protein</fullName>
    </submittedName>
</protein>
<dbReference type="GO" id="GO:0003723">
    <property type="term" value="F:RNA binding"/>
    <property type="evidence" value="ECO:0007669"/>
    <property type="project" value="TreeGrafter"/>
</dbReference>
<feature type="coiled-coil region" evidence="4">
    <location>
        <begin position="233"/>
        <end position="260"/>
    </location>
</feature>
<feature type="region of interest" description="Disordered" evidence="5">
    <location>
        <begin position="296"/>
        <end position="354"/>
    </location>
</feature>
<dbReference type="GO" id="GO:0005730">
    <property type="term" value="C:nucleolus"/>
    <property type="evidence" value="ECO:0007669"/>
    <property type="project" value="TreeGrafter"/>
</dbReference>